<dbReference type="InterPro" id="IPR005674">
    <property type="entry name" value="CocE/Ser_esterase"/>
</dbReference>
<dbReference type="Gene3D" id="2.60.120.260">
    <property type="entry name" value="Galactose-binding domain-like"/>
    <property type="match status" value="1"/>
</dbReference>
<evidence type="ECO:0000313" key="3">
    <source>
        <dbReference type="EMBL" id="GAA1529328.1"/>
    </source>
</evidence>
<reference evidence="3 4" key="1">
    <citation type="journal article" date="2019" name="Int. J. Syst. Evol. Microbiol.">
        <title>The Global Catalogue of Microorganisms (GCM) 10K type strain sequencing project: providing services to taxonomists for standard genome sequencing and annotation.</title>
        <authorList>
            <consortium name="The Broad Institute Genomics Platform"/>
            <consortium name="The Broad Institute Genome Sequencing Center for Infectious Disease"/>
            <person name="Wu L."/>
            <person name="Ma J."/>
        </authorList>
    </citation>
    <scope>NUCLEOTIDE SEQUENCE [LARGE SCALE GENOMIC DNA]</scope>
    <source>
        <strain evidence="3 4">JCM 14942</strain>
    </source>
</reference>
<keyword evidence="1 3" id="KW-0378">Hydrolase</keyword>
<accession>A0ABN2AXK2</accession>
<dbReference type="InterPro" id="IPR029058">
    <property type="entry name" value="AB_hydrolase_fold"/>
</dbReference>
<dbReference type="InterPro" id="IPR050585">
    <property type="entry name" value="Xaa-Pro_dipeptidyl-ppase/CocE"/>
</dbReference>
<dbReference type="NCBIfam" id="TIGR00976">
    <property type="entry name" value="CocE_NonD"/>
    <property type="match status" value="1"/>
</dbReference>
<dbReference type="EMBL" id="BAAAOR010000026">
    <property type="protein sequence ID" value="GAA1529328.1"/>
    <property type="molecule type" value="Genomic_DNA"/>
</dbReference>
<dbReference type="PANTHER" id="PTHR43056">
    <property type="entry name" value="PEPTIDASE S9 PROLYL OLIGOPEPTIDASE"/>
    <property type="match status" value="1"/>
</dbReference>
<dbReference type="RefSeq" id="WP_344112962.1">
    <property type="nucleotide sequence ID" value="NZ_BAAAOR010000026.1"/>
</dbReference>
<dbReference type="Pfam" id="PF02129">
    <property type="entry name" value="Peptidase_S15"/>
    <property type="match status" value="1"/>
</dbReference>
<evidence type="ECO:0000256" key="1">
    <source>
        <dbReference type="ARBA" id="ARBA00022801"/>
    </source>
</evidence>
<dbReference type="Gene3D" id="1.10.3020.10">
    <property type="entry name" value="alpha-amino acid ester hydrolase ( Helical cap domain)"/>
    <property type="match status" value="1"/>
</dbReference>
<dbReference type="GO" id="GO:0016787">
    <property type="term" value="F:hydrolase activity"/>
    <property type="evidence" value="ECO:0007669"/>
    <property type="project" value="UniProtKB-KW"/>
</dbReference>
<dbReference type="SMART" id="SM00939">
    <property type="entry name" value="PepX_C"/>
    <property type="match status" value="1"/>
</dbReference>
<gene>
    <name evidence="3" type="ORF">GCM10009788_35970</name>
</gene>
<dbReference type="InterPro" id="IPR013736">
    <property type="entry name" value="Xaa-Pro_dipept_C"/>
</dbReference>
<evidence type="ECO:0000259" key="2">
    <source>
        <dbReference type="SMART" id="SM00939"/>
    </source>
</evidence>
<dbReference type="Gene3D" id="3.40.50.1820">
    <property type="entry name" value="alpha/beta hydrolase"/>
    <property type="match status" value="1"/>
</dbReference>
<evidence type="ECO:0000313" key="4">
    <source>
        <dbReference type="Proteomes" id="UP001500842"/>
    </source>
</evidence>
<dbReference type="Proteomes" id="UP001500842">
    <property type="component" value="Unassembled WGS sequence"/>
</dbReference>
<organism evidence="3 4">
    <name type="scientific">Nocardioides humi</name>
    <dbReference type="NCBI Taxonomy" id="449461"/>
    <lineage>
        <taxon>Bacteria</taxon>
        <taxon>Bacillati</taxon>
        <taxon>Actinomycetota</taxon>
        <taxon>Actinomycetes</taxon>
        <taxon>Propionibacteriales</taxon>
        <taxon>Nocardioidaceae</taxon>
        <taxon>Nocardioides</taxon>
    </lineage>
</organism>
<protein>
    <submittedName>
        <fullName evidence="3">CocE/NonD family hydrolase</fullName>
    </submittedName>
</protein>
<feature type="domain" description="Xaa-Pro dipeptidyl-peptidase C-terminal" evidence="2">
    <location>
        <begin position="305"/>
        <end position="535"/>
    </location>
</feature>
<proteinExistence type="predicted"/>
<keyword evidence="4" id="KW-1185">Reference proteome</keyword>
<sequence>MTAAFWLGDVETPMRDDVTLRADVWHHGEPRPAVLFRTPYGRRLISSDVLRPADCVHGGFAAVCQDTRGRFGSEGDWEPIMWDQEAHDAYDTVEWVARQEWCDGRVILAGTSYGGIVSFLGAAERPPSLAGVAAAMVTSGSRDLRELGGAMRLEQVVSWLLYMAADWLRRRPEDADAETVATLHALLLDPEPALTALPLADGPLARLRGFPIDIPALLAGRVPTTPEWEPAAIEVPVFVTTGWFDVFASATIDAFRDAVRAHPDLPHRLVVGPWAHTGPLPHHTGELNFGITASAGAAAVPAQQLAFFADPAAAAPRHEVGYFLMGADQWRTADAWPPRAARARVLHPTPAGGLGHEPAPAGTVDGYAHDPLDPVPSRGGRVIHLGRSTPGPIDLGRQLDRPDVLSYLTAELDEPLDVVGGVRADLTVSVSRPDADLVVRLVDVRPDGRVYPVAEGVARLSHVLGRPADDTPTRVRVDLGYAAQRFGRGHRLGLLVAGSAFPHLDRNLSTGAPSSTSAEARTVVVDLHLAESALSLDVLPQEGRP</sequence>
<dbReference type="PANTHER" id="PTHR43056:SF10">
    <property type="entry name" value="COCE_NOND FAMILY, PUTATIVE (AFU_ORTHOLOGUE AFUA_7G00600)-RELATED"/>
    <property type="match status" value="1"/>
</dbReference>
<dbReference type="InterPro" id="IPR008979">
    <property type="entry name" value="Galactose-bd-like_sf"/>
</dbReference>
<comment type="caution">
    <text evidence="3">The sequence shown here is derived from an EMBL/GenBank/DDBJ whole genome shotgun (WGS) entry which is preliminary data.</text>
</comment>
<dbReference type="InterPro" id="IPR000383">
    <property type="entry name" value="Xaa-Pro-like_dom"/>
</dbReference>
<name>A0ABN2AXK2_9ACTN</name>
<dbReference type="SUPFAM" id="SSF49785">
    <property type="entry name" value="Galactose-binding domain-like"/>
    <property type="match status" value="1"/>
</dbReference>
<dbReference type="SUPFAM" id="SSF53474">
    <property type="entry name" value="alpha/beta-Hydrolases"/>
    <property type="match status" value="1"/>
</dbReference>
<dbReference type="Pfam" id="PF08530">
    <property type="entry name" value="PepX_C"/>
    <property type="match status" value="1"/>
</dbReference>